<dbReference type="PANTHER" id="PTHR34192:SF10">
    <property type="entry name" value="PLASTOCYANIN MAJOR ISOFORM, CHLOROPLASTIC-RELATED"/>
    <property type="match status" value="1"/>
</dbReference>
<dbReference type="InterPro" id="IPR001235">
    <property type="entry name" value="Copper_blue_Plastocyanin"/>
</dbReference>
<dbReference type="InterPro" id="IPR002387">
    <property type="entry name" value="Plastocyanin"/>
</dbReference>
<dbReference type="InterPro" id="IPR008972">
    <property type="entry name" value="Cupredoxin"/>
</dbReference>
<evidence type="ECO:0000256" key="10">
    <source>
        <dbReference type="RuleBase" id="RU363020"/>
    </source>
</evidence>
<protein>
    <recommendedName>
        <fullName evidence="10">Plastocyanin</fullName>
    </recommendedName>
</protein>
<dbReference type="InterPro" id="IPR000923">
    <property type="entry name" value="BlueCu_1"/>
</dbReference>
<dbReference type="SUPFAM" id="SSF49503">
    <property type="entry name" value="Cupredoxins"/>
    <property type="match status" value="1"/>
</dbReference>
<feature type="binding site" evidence="9">
    <location>
        <position position="162"/>
    </location>
    <ligand>
        <name>Cu cation</name>
        <dbReference type="ChEBI" id="CHEBI:23378"/>
    </ligand>
</feature>
<evidence type="ECO:0000256" key="2">
    <source>
        <dbReference type="ARBA" id="ARBA00005338"/>
    </source>
</evidence>
<dbReference type="CDD" id="cd04219">
    <property type="entry name" value="Plastocyanin"/>
    <property type="match status" value="1"/>
</dbReference>
<dbReference type="GO" id="GO:0009055">
    <property type="term" value="F:electron transfer activity"/>
    <property type="evidence" value="ECO:0007669"/>
    <property type="project" value="UniProtKB-UniRule"/>
</dbReference>
<keyword evidence="3 10" id="KW-0813">Transport</keyword>
<evidence type="ECO:0000256" key="3">
    <source>
        <dbReference type="ARBA" id="ARBA00022448"/>
    </source>
</evidence>
<dbReference type="Gene3D" id="2.60.40.420">
    <property type="entry name" value="Cupredoxins - blue copper proteins"/>
    <property type="match status" value="1"/>
</dbReference>
<dbReference type="GO" id="GO:0005507">
    <property type="term" value="F:copper ion binding"/>
    <property type="evidence" value="ECO:0007669"/>
    <property type="project" value="UniProtKB-UniRule"/>
</dbReference>
<reference evidence="13" key="2">
    <citation type="submission" date="2020-07" db="EMBL/GenBank/DDBJ databases">
        <authorList>
            <person name="Vera ALvarez R."/>
            <person name="Arias-Moreno D.M."/>
            <person name="Jimenez-Jacinto V."/>
            <person name="Jimenez-Bremont J.F."/>
            <person name="Swaminathan K."/>
            <person name="Moose S.P."/>
            <person name="Guerrero-Gonzalez M.L."/>
            <person name="Marino-Ramirez L."/>
            <person name="Landsman D."/>
            <person name="Rodriguez-Kessler M."/>
            <person name="Delgado-Sanchez P."/>
        </authorList>
    </citation>
    <scope>NUCLEOTIDE SEQUENCE</scope>
    <source>
        <tissue evidence="13">Cladode</tissue>
    </source>
</reference>
<reference evidence="13" key="1">
    <citation type="journal article" date="2013" name="J. Plant Res.">
        <title>Effect of fungi and light on seed germination of three Opuntia species from semiarid lands of central Mexico.</title>
        <authorList>
            <person name="Delgado-Sanchez P."/>
            <person name="Jimenez-Bremont J.F."/>
            <person name="Guerrero-Gonzalez Mde L."/>
            <person name="Flores J."/>
        </authorList>
    </citation>
    <scope>NUCLEOTIDE SEQUENCE</scope>
    <source>
        <tissue evidence="13">Cladode</tissue>
    </source>
</reference>
<organism evidence="13">
    <name type="scientific">Opuntia streptacantha</name>
    <name type="common">Prickly pear cactus</name>
    <name type="synonym">Opuntia cardona</name>
    <dbReference type="NCBI Taxonomy" id="393608"/>
    <lineage>
        <taxon>Eukaryota</taxon>
        <taxon>Viridiplantae</taxon>
        <taxon>Streptophyta</taxon>
        <taxon>Embryophyta</taxon>
        <taxon>Tracheophyta</taxon>
        <taxon>Spermatophyta</taxon>
        <taxon>Magnoliopsida</taxon>
        <taxon>eudicotyledons</taxon>
        <taxon>Gunneridae</taxon>
        <taxon>Pentapetalae</taxon>
        <taxon>Caryophyllales</taxon>
        <taxon>Cactineae</taxon>
        <taxon>Cactaceae</taxon>
        <taxon>Opuntioideae</taxon>
        <taxon>Opuntia</taxon>
    </lineage>
</organism>
<evidence type="ECO:0000313" key="13">
    <source>
        <dbReference type="EMBL" id="MBA4629351.1"/>
    </source>
</evidence>
<feature type="binding site" evidence="9">
    <location>
        <position position="154"/>
    </location>
    <ligand>
        <name>Cu cation</name>
        <dbReference type="ChEBI" id="CHEBI:23378"/>
    </ligand>
</feature>
<feature type="binding site" evidence="9">
    <location>
        <position position="157"/>
    </location>
    <ligand>
        <name>Cu cation</name>
        <dbReference type="ChEBI" id="CHEBI:23378"/>
    </ligand>
</feature>
<evidence type="ECO:0000256" key="7">
    <source>
        <dbReference type="ARBA" id="ARBA00023078"/>
    </source>
</evidence>
<keyword evidence="5 10" id="KW-0249">Electron transport</keyword>
<evidence type="ECO:0000256" key="11">
    <source>
        <dbReference type="SAM" id="Phobius"/>
    </source>
</evidence>
<evidence type="ECO:0000256" key="9">
    <source>
        <dbReference type="PIRSR" id="PIRSR602387-1"/>
    </source>
</evidence>
<feature type="binding site" evidence="9">
    <location>
        <position position="107"/>
    </location>
    <ligand>
        <name>Cu cation</name>
        <dbReference type="ChEBI" id="CHEBI:23378"/>
    </ligand>
</feature>
<dbReference type="NCBIfam" id="TIGR02656">
    <property type="entry name" value="cyanin_plasto"/>
    <property type="match status" value="1"/>
</dbReference>
<feature type="domain" description="Blue (type 1) copper" evidence="12">
    <location>
        <begin position="72"/>
        <end position="169"/>
    </location>
</feature>
<evidence type="ECO:0000259" key="12">
    <source>
        <dbReference type="Pfam" id="PF00127"/>
    </source>
</evidence>
<sequence length="169" mass="17401">MATVASSSTVTISCFSRLRPDVAAKPFAYKLGTAANAAVPKMAVKASLKDMGIAIAAAAAVGLFAGSAMAMEVLMGAEDGSLVFIPAEFTVAAGEEIVFKNNAGFPHNVVFDEDSVPPGVDASAISMAEEELLEAPGDTYKVKLTEKGTYSFYCTPHQGAGMVGKVTVK</sequence>
<dbReference type="EMBL" id="GISG01069358">
    <property type="protein sequence ID" value="MBA4629349.1"/>
    <property type="molecule type" value="Transcribed_RNA"/>
</dbReference>
<keyword evidence="8 10" id="KW-0472">Membrane</keyword>
<dbReference type="PRINTS" id="PR00156">
    <property type="entry name" value="COPPERBLUE"/>
</dbReference>
<evidence type="ECO:0000256" key="5">
    <source>
        <dbReference type="ARBA" id="ARBA00022982"/>
    </source>
</evidence>
<dbReference type="GO" id="GO:0009543">
    <property type="term" value="C:chloroplast thylakoid lumen"/>
    <property type="evidence" value="ECO:0007669"/>
    <property type="project" value="TreeGrafter"/>
</dbReference>
<dbReference type="PRINTS" id="PR00157">
    <property type="entry name" value="PLASTOCYANIN"/>
</dbReference>
<comment type="similarity">
    <text evidence="2 10">Belongs to the plastocyanin family.</text>
</comment>
<keyword evidence="4 9" id="KW-0479">Metal-binding</keyword>
<dbReference type="InterPro" id="IPR028871">
    <property type="entry name" value="BlueCu_1_BS"/>
</dbReference>
<name>A0A7C8YYN5_OPUST</name>
<evidence type="ECO:0000256" key="6">
    <source>
        <dbReference type="ARBA" id="ARBA00023008"/>
    </source>
</evidence>
<dbReference type="AlphaFoldDB" id="A0A7C8YYN5"/>
<evidence type="ECO:0000256" key="4">
    <source>
        <dbReference type="ARBA" id="ARBA00022723"/>
    </source>
</evidence>
<dbReference type="EMBL" id="GISG01069360">
    <property type="protein sequence ID" value="MBA4629351.1"/>
    <property type="molecule type" value="Transcribed_RNA"/>
</dbReference>
<dbReference type="Pfam" id="PF00127">
    <property type="entry name" value="Copper-bind"/>
    <property type="match status" value="1"/>
</dbReference>
<evidence type="ECO:0000256" key="8">
    <source>
        <dbReference type="ARBA" id="ARBA00023136"/>
    </source>
</evidence>
<dbReference type="PROSITE" id="PS00196">
    <property type="entry name" value="COPPER_BLUE"/>
    <property type="match status" value="1"/>
</dbReference>
<dbReference type="EMBL" id="GISG01069357">
    <property type="protein sequence ID" value="MBA4629348.1"/>
    <property type="molecule type" value="Transcribed_RNA"/>
</dbReference>
<feature type="transmembrane region" description="Helical" evidence="11">
    <location>
        <begin position="51"/>
        <end position="71"/>
    </location>
</feature>
<keyword evidence="11" id="KW-0812">Transmembrane</keyword>
<dbReference type="PANTHER" id="PTHR34192">
    <property type="entry name" value="PLASTOCYANIN MAJOR ISOFORM, CHLOROPLASTIC-RELATED"/>
    <property type="match status" value="1"/>
</dbReference>
<keyword evidence="6 9" id="KW-0186">Copper</keyword>
<evidence type="ECO:0000256" key="1">
    <source>
        <dbReference type="ARBA" id="ARBA00004622"/>
    </source>
</evidence>
<proteinExistence type="inferred from homology"/>
<comment type="subcellular location">
    <subcellularLocation>
        <location evidence="1 10">Plastid</location>
        <location evidence="1 10">Chloroplast thylakoid membrane</location>
        <topology evidence="1 10">Peripheral membrane protein</topology>
        <orientation evidence="1 10">Lumenal side</orientation>
    </subcellularLocation>
</comment>
<comment type="cofactor">
    <cofactor evidence="9">
        <name>Cu(2+)</name>
        <dbReference type="ChEBI" id="CHEBI:29036"/>
    </cofactor>
    <text evidence="9">The crystal structure with reduced Cu(1+) has also been determined.</text>
</comment>
<dbReference type="GO" id="GO:0009535">
    <property type="term" value="C:chloroplast thylakoid membrane"/>
    <property type="evidence" value="ECO:0007669"/>
    <property type="project" value="UniProtKB-SubCell"/>
</dbReference>
<comment type="function">
    <text evidence="10">Participates in electron transfer between P700 and the cytochrome b6-f complex in photosystem I.</text>
</comment>
<accession>A0A7C8YYN5</accession>
<keyword evidence="11" id="KW-1133">Transmembrane helix</keyword>
<keyword evidence="7 10" id="KW-0793">Thylakoid</keyword>